<evidence type="ECO:0000313" key="2">
    <source>
        <dbReference type="EMBL" id="KAL2061717.1"/>
    </source>
</evidence>
<evidence type="ECO:0000313" key="3">
    <source>
        <dbReference type="Proteomes" id="UP001595075"/>
    </source>
</evidence>
<reference evidence="2 3" key="1">
    <citation type="journal article" date="2024" name="Commun. Biol.">
        <title>Comparative genomic analysis of thermophilic fungi reveals convergent evolutionary adaptations and gene losses.</title>
        <authorList>
            <person name="Steindorff A.S."/>
            <person name="Aguilar-Pontes M.V."/>
            <person name="Robinson A.J."/>
            <person name="Andreopoulos B."/>
            <person name="LaButti K."/>
            <person name="Kuo A."/>
            <person name="Mondo S."/>
            <person name="Riley R."/>
            <person name="Otillar R."/>
            <person name="Haridas S."/>
            <person name="Lipzen A."/>
            <person name="Grimwood J."/>
            <person name="Schmutz J."/>
            <person name="Clum A."/>
            <person name="Reid I.D."/>
            <person name="Moisan M.C."/>
            <person name="Butler G."/>
            <person name="Nguyen T.T.M."/>
            <person name="Dewar K."/>
            <person name="Conant G."/>
            <person name="Drula E."/>
            <person name="Henrissat B."/>
            <person name="Hansel C."/>
            <person name="Singer S."/>
            <person name="Hutchinson M.I."/>
            <person name="de Vries R.P."/>
            <person name="Natvig D.O."/>
            <person name="Powell A.J."/>
            <person name="Tsang A."/>
            <person name="Grigoriev I.V."/>
        </authorList>
    </citation>
    <scope>NUCLEOTIDE SEQUENCE [LARGE SCALE GENOMIC DNA]</scope>
    <source>
        <strain evidence="2 3">CBS 494.80</strain>
    </source>
</reference>
<sequence>MNSFKLVESMLEGCKQAVQIPSELRFHELCRSLPQGFKLVDPFPSRSPAGLRRNGMNVLQRGLWLKPVFDGENPQAGYKPTWPEDQSTP</sequence>
<protein>
    <submittedName>
        <fullName evidence="2">Uncharacterized protein</fullName>
    </submittedName>
</protein>
<accession>A0ABR4BVQ2</accession>
<proteinExistence type="predicted"/>
<dbReference type="Proteomes" id="UP001595075">
    <property type="component" value="Unassembled WGS sequence"/>
</dbReference>
<dbReference type="EMBL" id="JAZHXI010000018">
    <property type="protein sequence ID" value="KAL2061717.1"/>
    <property type="molecule type" value="Genomic_DNA"/>
</dbReference>
<comment type="caution">
    <text evidence="2">The sequence shown here is derived from an EMBL/GenBank/DDBJ whole genome shotgun (WGS) entry which is preliminary data.</text>
</comment>
<organism evidence="2 3">
    <name type="scientific">Oculimacula yallundae</name>
    <dbReference type="NCBI Taxonomy" id="86028"/>
    <lineage>
        <taxon>Eukaryota</taxon>
        <taxon>Fungi</taxon>
        <taxon>Dikarya</taxon>
        <taxon>Ascomycota</taxon>
        <taxon>Pezizomycotina</taxon>
        <taxon>Leotiomycetes</taxon>
        <taxon>Helotiales</taxon>
        <taxon>Ploettnerulaceae</taxon>
        <taxon>Oculimacula</taxon>
    </lineage>
</organism>
<keyword evidence="3" id="KW-1185">Reference proteome</keyword>
<gene>
    <name evidence="2" type="ORF">VTL71DRAFT_7095</name>
</gene>
<name>A0ABR4BVQ2_9HELO</name>
<evidence type="ECO:0000256" key="1">
    <source>
        <dbReference type="SAM" id="MobiDB-lite"/>
    </source>
</evidence>
<feature type="region of interest" description="Disordered" evidence="1">
    <location>
        <begin position="70"/>
        <end position="89"/>
    </location>
</feature>